<dbReference type="Proteomes" id="UP000284706">
    <property type="component" value="Unassembled WGS sequence"/>
</dbReference>
<dbReference type="EMBL" id="NHYE01000134">
    <property type="protein sequence ID" value="PPR07326.1"/>
    <property type="molecule type" value="Genomic_DNA"/>
</dbReference>
<feature type="compositionally biased region" description="Polar residues" evidence="1">
    <location>
        <begin position="178"/>
        <end position="194"/>
    </location>
</feature>
<feature type="compositionally biased region" description="Low complexity" evidence="1">
    <location>
        <begin position="92"/>
        <end position="139"/>
    </location>
</feature>
<feature type="compositionally biased region" description="Polar residues" evidence="1">
    <location>
        <begin position="225"/>
        <end position="242"/>
    </location>
</feature>
<protein>
    <submittedName>
        <fullName evidence="2">Uncharacterized protein</fullName>
    </submittedName>
</protein>
<evidence type="ECO:0000313" key="3">
    <source>
        <dbReference type="Proteomes" id="UP000284706"/>
    </source>
</evidence>
<feature type="compositionally biased region" description="Basic and acidic residues" evidence="1">
    <location>
        <begin position="195"/>
        <end position="220"/>
    </location>
</feature>
<feature type="compositionally biased region" description="Polar residues" evidence="1">
    <location>
        <begin position="1"/>
        <end position="15"/>
    </location>
</feature>
<feature type="compositionally biased region" description="Pro residues" evidence="1">
    <location>
        <begin position="17"/>
        <end position="29"/>
    </location>
</feature>
<feature type="compositionally biased region" description="Low complexity" evidence="1">
    <location>
        <begin position="243"/>
        <end position="254"/>
    </location>
</feature>
<comment type="caution">
    <text evidence="2">The sequence shown here is derived from an EMBL/GenBank/DDBJ whole genome shotgun (WGS) entry which is preliminary data.</text>
</comment>
<evidence type="ECO:0000256" key="1">
    <source>
        <dbReference type="SAM" id="MobiDB-lite"/>
    </source>
</evidence>
<accession>A0A409YWB5</accession>
<proteinExistence type="predicted"/>
<gene>
    <name evidence="2" type="ORF">CVT26_013643</name>
</gene>
<feature type="region of interest" description="Disordered" evidence="1">
    <location>
        <begin position="1"/>
        <end position="266"/>
    </location>
</feature>
<reference evidence="2 3" key="1">
    <citation type="journal article" date="2018" name="Evol. Lett.">
        <title>Horizontal gene cluster transfer increased hallucinogenic mushroom diversity.</title>
        <authorList>
            <person name="Reynolds H.T."/>
            <person name="Vijayakumar V."/>
            <person name="Gluck-Thaler E."/>
            <person name="Korotkin H.B."/>
            <person name="Matheny P.B."/>
            <person name="Slot J.C."/>
        </authorList>
    </citation>
    <scope>NUCLEOTIDE SEQUENCE [LARGE SCALE GENOMIC DNA]</scope>
    <source>
        <strain evidence="2 3">SRW20</strain>
    </source>
</reference>
<sequence>MSTIKSPASASSNLLQAPPPTRVNSPPPASGASDLNDIDLSAGPPLSLDSLQTSSRIIEDQGVDPRDSDEHKQKSPKSLPQIPSPESPSPSPSLSLSTTDLTTPGLIPSSSSSIPLVVVSPPESNHGSPIVSPYISPSSTHSGTGMAGGVGVQSRGHPSSASETWLAFEPVDRDDNNMEGTSAPNLTGSASSPEHLSEDWHPRVTEVPSEDHNYKSKTDQAARGASSSYANNALAPKNSQEHATTSASAYPSAAKQTRQEKKALGSPLFRRLMNLLNVHSAGYQDSGASSSK</sequence>
<keyword evidence="3" id="KW-1185">Reference proteome</keyword>
<organism evidence="2 3">
    <name type="scientific">Gymnopilus dilepis</name>
    <dbReference type="NCBI Taxonomy" id="231916"/>
    <lineage>
        <taxon>Eukaryota</taxon>
        <taxon>Fungi</taxon>
        <taxon>Dikarya</taxon>
        <taxon>Basidiomycota</taxon>
        <taxon>Agaricomycotina</taxon>
        <taxon>Agaricomycetes</taxon>
        <taxon>Agaricomycetidae</taxon>
        <taxon>Agaricales</taxon>
        <taxon>Agaricineae</taxon>
        <taxon>Hymenogastraceae</taxon>
        <taxon>Gymnopilus</taxon>
    </lineage>
</organism>
<dbReference type="InParanoid" id="A0A409YWB5"/>
<feature type="compositionally biased region" description="Pro residues" evidence="1">
    <location>
        <begin position="82"/>
        <end position="91"/>
    </location>
</feature>
<name>A0A409YWB5_9AGAR</name>
<dbReference type="AlphaFoldDB" id="A0A409YWB5"/>
<evidence type="ECO:0000313" key="2">
    <source>
        <dbReference type="EMBL" id="PPR07326.1"/>
    </source>
</evidence>
<feature type="compositionally biased region" description="Basic and acidic residues" evidence="1">
    <location>
        <begin position="57"/>
        <end position="73"/>
    </location>
</feature>